<feature type="transmembrane region" description="Helical" evidence="1">
    <location>
        <begin position="169"/>
        <end position="189"/>
    </location>
</feature>
<gene>
    <name evidence="2" type="ORF">SAMN05660206_105199</name>
</gene>
<evidence type="ECO:0000313" key="2">
    <source>
        <dbReference type="EMBL" id="SFS82952.1"/>
    </source>
</evidence>
<evidence type="ECO:0000313" key="3">
    <source>
        <dbReference type="Proteomes" id="UP000198785"/>
    </source>
</evidence>
<dbReference type="AlphaFoldDB" id="A0A1I6T195"/>
<protein>
    <submittedName>
        <fullName evidence="2">Copper chaperone NosL</fullName>
    </submittedName>
</protein>
<dbReference type="RefSeq" id="WP_093365348.1">
    <property type="nucleotide sequence ID" value="NZ_FOZZ01000005.1"/>
</dbReference>
<keyword evidence="3" id="KW-1185">Reference proteome</keyword>
<evidence type="ECO:0000256" key="1">
    <source>
        <dbReference type="SAM" id="Phobius"/>
    </source>
</evidence>
<accession>A0A1I6T195</accession>
<feature type="transmembrane region" description="Helical" evidence="1">
    <location>
        <begin position="82"/>
        <end position="99"/>
    </location>
</feature>
<sequence length="196" mass="22166">MKNSTSISTTNRIILIVCSLALLSVIFLPIWRIELDAAQYPEGLELKIYSNKLAGQVEIINGLNHYIGMKTLHADDFIEFTVLPYLIGFFALAFLAVGLRGNRKSIYWLFGGFVLFGIVAMVDFYRWLYEYGHDLDPNAPIIVPGMAYQPPLIGFKQLLNFGAFSIPDIGGWIFIAVGILLAYCTFIEFRRSRAKR</sequence>
<dbReference type="STRING" id="683125.SAMN05660206_105199"/>
<reference evidence="2 3" key="1">
    <citation type="submission" date="2016-10" db="EMBL/GenBank/DDBJ databases">
        <authorList>
            <person name="de Groot N.N."/>
        </authorList>
    </citation>
    <scope>NUCLEOTIDE SEQUENCE [LARGE SCALE GENOMIC DNA]</scope>
    <source>
        <strain evidence="2 3">DSM 22789</strain>
    </source>
</reference>
<dbReference type="EMBL" id="FOZZ01000005">
    <property type="protein sequence ID" value="SFS82952.1"/>
    <property type="molecule type" value="Genomic_DNA"/>
</dbReference>
<keyword evidence="1" id="KW-0812">Transmembrane</keyword>
<feature type="transmembrane region" description="Helical" evidence="1">
    <location>
        <begin position="106"/>
        <end position="128"/>
    </location>
</feature>
<dbReference type="OrthoDB" id="9809859at2"/>
<dbReference type="Proteomes" id="UP000198785">
    <property type="component" value="Unassembled WGS sequence"/>
</dbReference>
<feature type="transmembrane region" description="Helical" evidence="1">
    <location>
        <begin position="12"/>
        <end position="31"/>
    </location>
</feature>
<name>A0A1I6T195_9SPHI</name>
<keyword evidence="1" id="KW-0472">Membrane</keyword>
<organism evidence="2 3">
    <name type="scientific">Sphingobacterium wenxiniae</name>
    <dbReference type="NCBI Taxonomy" id="683125"/>
    <lineage>
        <taxon>Bacteria</taxon>
        <taxon>Pseudomonadati</taxon>
        <taxon>Bacteroidota</taxon>
        <taxon>Sphingobacteriia</taxon>
        <taxon>Sphingobacteriales</taxon>
        <taxon>Sphingobacteriaceae</taxon>
        <taxon>Sphingobacterium</taxon>
    </lineage>
</organism>
<keyword evidence="1" id="KW-1133">Transmembrane helix</keyword>
<proteinExistence type="predicted"/>